<dbReference type="PANTHER" id="PTHR40074">
    <property type="entry name" value="O-ACETYLTRANSFERASE WECH"/>
    <property type="match status" value="1"/>
</dbReference>
<evidence type="ECO:0000256" key="3">
    <source>
        <dbReference type="ARBA" id="ARBA00022475"/>
    </source>
</evidence>
<evidence type="ECO:0000256" key="7">
    <source>
        <dbReference type="SAM" id="Phobius"/>
    </source>
</evidence>
<keyword evidence="4 7" id="KW-0812">Transmembrane</keyword>
<dbReference type="GO" id="GO:0005886">
    <property type="term" value="C:plasma membrane"/>
    <property type="evidence" value="ECO:0007669"/>
    <property type="project" value="UniProtKB-SubCell"/>
</dbReference>
<dbReference type="PANTHER" id="PTHR40074:SF2">
    <property type="entry name" value="O-ACETYLTRANSFERASE WECH"/>
    <property type="match status" value="1"/>
</dbReference>
<comment type="similarity">
    <text evidence="2">Belongs to the acyltransferase 3 family.</text>
</comment>
<evidence type="ECO:0000256" key="5">
    <source>
        <dbReference type="ARBA" id="ARBA00022989"/>
    </source>
</evidence>
<dbReference type="AlphaFoldDB" id="A0A315XY63"/>
<feature type="transmembrane region" description="Helical" evidence="7">
    <location>
        <begin position="311"/>
        <end position="330"/>
    </location>
</feature>
<feature type="transmembrane region" description="Helical" evidence="7">
    <location>
        <begin position="79"/>
        <end position="97"/>
    </location>
</feature>
<feature type="transmembrane region" description="Helical" evidence="7">
    <location>
        <begin position="211"/>
        <end position="228"/>
    </location>
</feature>
<keyword evidence="6 7" id="KW-0472">Membrane</keyword>
<comment type="caution">
    <text evidence="9">The sequence shown here is derived from an EMBL/GenBank/DDBJ whole genome shotgun (WGS) entry which is preliminary data.</text>
</comment>
<sequence length="348" mass="39890">MFDIDLFTKYRKQLMGFAIVWVMILHCYSKYLRSLGVPVLSFLSEQGNLGVEIFLFLSGIGLYFSMNKNSEIIPFYWRRIKRVIIPWLIISCPYWILKSIIVDHDGAMVFLENWSGISLWTKGITTVWYVSFIIVLYLLYPFLYRLQKKSPLLIMLLMAAVIAANVVMVKCCSDFYEAREKAFSRIPIFLVGSLIGERIKNKDMDRRKQFFFLGYAALMLAAYIPGVLRCNYDIDIMPLSVGKMLARFGGQGAALFVIILLCLLFDKVKMTGVKKGLAFLGGITLEIYLIHVFLSNIISRTNFVDNKGYPFKFAIMTAVVVMSVIVAWIFSKIYNSIVDRLENKKTAA</sequence>
<dbReference type="GO" id="GO:0009246">
    <property type="term" value="P:enterobacterial common antigen biosynthetic process"/>
    <property type="evidence" value="ECO:0007669"/>
    <property type="project" value="TreeGrafter"/>
</dbReference>
<accession>A0A315XY63</accession>
<feature type="transmembrane region" description="Helical" evidence="7">
    <location>
        <begin position="49"/>
        <end position="67"/>
    </location>
</feature>
<dbReference type="GO" id="GO:0016413">
    <property type="term" value="F:O-acetyltransferase activity"/>
    <property type="evidence" value="ECO:0007669"/>
    <property type="project" value="TreeGrafter"/>
</dbReference>
<feature type="transmembrane region" description="Helical" evidence="7">
    <location>
        <begin position="182"/>
        <end position="199"/>
    </location>
</feature>
<reference evidence="9 10" key="1">
    <citation type="submission" date="2018-05" db="EMBL/GenBank/DDBJ databases">
        <title>The Hungate 1000. A catalogue of reference genomes from the rumen microbiome.</title>
        <authorList>
            <person name="Kelly W."/>
        </authorList>
    </citation>
    <scope>NUCLEOTIDE SEQUENCE [LARGE SCALE GENOMIC DNA]</scope>
    <source>
        <strain evidence="9 10">SAb67</strain>
    </source>
</reference>
<keyword evidence="5 7" id="KW-1133">Transmembrane helix</keyword>
<feature type="transmembrane region" description="Helical" evidence="7">
    <location>
        <begin position="12"/>
        <end position="29"/>
    </location>
</feature>
<feature type="transmembrane region" description="Helical" evidence="7">
    <location>
        <begin position="152"/>
        <end position="176"/>
    </location>
</feature>
<dbReference type="InterPro" id="IPR002656">
    <property type="entry name" value="Acyl_transf_3_dom"/>
</dbReference>
<evidence type="ECO:0000313" key="9">
    <source>
        <dbReference type="EMBL" id="PWJ11783.1"/>
    </source>
</evidence>
<keyword evidence="3" id="KW-1003">Cell membrane</keyword>
<comment type="subcellular location">
    <subcellularLocation>
        <location evidence="1">Cell membrane</location>
        <topology evidence="1">Multi-pass membrane protein</topology>
    </subcellularLocation>
</comment>
<name>A0A315XY63_RUMFL</name>
<evidence type="ECO:0000256" key="6">
    <source>
        <dbReference type="ARBA" id="ARBA00023136"/>
    </source>
</evidence>
<dbReference type="Proteomes" id="UP000245720">
    <property type="component" value="Unassembled WGS sequence"/>
</dbReference>
<evidence type="ECO:0000259" key="8">
    <source>
        <dbReference type="Pfam" id="PF01757"/>
    </source>
</evidence>
<feature type="transmembrane region" description="Helical" evidence="7">
    <location>
        <begin position="277"/>
        <end position="299"/>
    </location>
</feature>
<dbReference type="RefSeq" id="WP_109726813.1">
    <property type="nucleotide sequence ID" value="NZ_QGDI01000008.1"/>
</dbReference>
<protein>
    <submittedName>
        <fullName evidence="9">Peptidoglycan/LPS O-acetylase OafA/YrhL</fullName>
    </submittedName>
</protein>
<evidence type="ECO:0000313" key="10">
    <source>
        <dbReference type="Proteomes" id="UP000245720"/>
    </source>
</evidence>
<dbReference type="OrthoDB" id="9806160at2"/>
<evidence type="ECO:0000256" key="1">
    <source>
        <dbReference type="ARBA" id="ARBA00004651"/>
    </source>
</evidence>
<organism evidence="9 10">
    <name type="scientific">Ruminococcus flavefaciens</name>
    <dbReference type="NCBI Taxonomy" id="1265"/>
    <lineage>
        <taxon>Bacteria</taxon>
        <taxon>Bacillati</taxon>
        <taxon>Bacillota</taxon>
        <taxon>Clostridia</taxon>
        <taxon>Eubacteriales</taxon>
        <taxon>Oscillospiraceae</taxon>
        <taxon>Ruminococcus</taxon>
    </lineage>
</organism>
<feature type="transmembrane region" description="Helical" evidence="7">
    <location>
        <begin position="117"/>
        <end position="140"/>
    </location>
</feature>
<dbReference type="EMBL" id="QGDI01000008">
    <property type="protein sequence ID" value="PWJ11783.1"/>
    <property type="molecule type" value="Genomic_DNA"/>
</dbReference>
<evidence type="ECO:0000256" key="4">
    <source>
        <dbReference type="ARBA" id="ARBA00022692"/>
    </source>
</evidence>
<proteinExistence type="inferred from homology"/>
<feature type="domain" description="Acyltransferase 3" evidence="8">
    <location>
        <begin position="16"/>
        <end position="331"/>
    </location>
</feature>
<gene>
    <name evidence="9" type="ORF">IE37_02045</name>
</gene>
<feature type="transmembrane region" description="Helical" evidence="7">
    <location>
        <begin position="248"/>
        <end position="265"/>
    </location>
</feature>
<evidence type="ECO:0000256" key="2">
    <source>
        <dbReference type="ARBA" id="ARBA00007400"/>
    </source>
</evidence>
<dbReference type="Pfam" id="PF01757">
    <property type="entry name" value="Acyl_transf_3"/>
    <property type="match status" value="1"/>
</dbReference>